<proteinExistence type="predicted"/>
<dbReference type="AlphaFoldDB" id="A0AAQ3RVM1"/>
<keyword evidence="3" id="KW-0804">Transcription</keyword>
<keyword evidence="2" id="KW-0805">Transcription regulation</keyword>
<evidence type="ECO:0000313" key="6">
    <source>
        <dbReference type="EMBL" id="WVZ06046.1"/>
    </source>
</evidence>
<feature type="compositionally biased region" description="Low complexity" evidence="5">
    <location>
        <begin position="28"/>
        <end position="37"/>
    </location>
</feature>
<accession>A0AAQ3RVM1</accession>
<name>A0AAQ3RVM1_VIGMU</name>
<dbReference type="Proteomes" id="UP001374535">
    <property type="component" value="Chromosome 6"/>
</dbReference>
<protein>
    <recommendedName>
        <fullName evidence="8">Transcription factor bHLH149</fullName>
    </recommendedName>
</protein>
<evidence type="ECO:0000256" key="2">
    <source>
        <dbReference type="ARBA" id="ARBA00023015"/>
    </source>
</evidence>
<sequence>MASFHPNLHSVTSSQQSNHKKRRKLAHHASLASAPSPWTSQTEHRIYATNLLHALRRNSPSAASDVRAAADRALAATAKGRTRWSRAILANPFGRWKGRHHMKARKSRAGLMKKRTPEIRRTAPPLQKKARSLGRLIPGCRRVSFPKLLEEAGDYISALEMQVRAMTALADLLAGGPSPPAPLRLS</sequence>
<feature type="region of interest" description="Disordered" evidence="5">
    <location>
        <begin position="1"/>
        <end position="39"/>
    </location>
</feature>
<feature type="compositionally biased region" description="Basic residues" evidence="5">
    <location>
        <begin position="18"/>
        <end position="27"/>
    </location>
</feature>
<evidence type="ECO:0000256" key="1">
    <source>
        <dbReference type="ARBA" id="ARBA00004123"/>
    </source>
</evidence>
<dbReference type="CDD" id="cd11444">
    <property type="entry name" value="bHLH_AtIBH1_like"/>
    <property type="match status" value="1"/>
</dbReference>
<dbReference type="GO" id="GO:0006355">
    <property type="term" value="P:regulation of DNA-templated transcription"/>
    <property type="evidence" value="ECO:0007669"/>
    <property type="project" value="InterPro"/>
</dbReference>
<evidence type="ECO:0000256" key="4">
    <source>
        <dbReference type="ARBA" id="ARBA00023242"/>
    </source>
</evidence>
<dbReference type="EMBL" id="CP144695">
    <property type="protein sequence ID" value="WVZ06046.1"/>
    <property type="molecule type" value="Genomic_DNA"/>
</dbReference>
<keyword evidence="4" id="KW-0539">Nucleus</keyword>
<comment type="subcellular location">
    <subcellularLocation>
        <location evidence="1">Nucleus</location>
    </subcellularLocation>
</comment>
<dbReference type="GO" id="GO:0005634">
    <property type="term" value="C:nucleus"/>
    <property type="evidence" value="ECO:0007669"/>
    <property type="project" value="UniProtKB-SubCell"/>
</dbReference>
<gene>
    <name evidence="6" type="ORF">V8G54_019392</name>
</gene>
<dbReference type="InterPro" id="IPR044549">
    <property type="entry name" value="bHLH_AtIBH1-like"/>
</dbReference>
<dbReference type="PANTHER" id="PTHR33124">
    <property type="entry name" value="TRANSCRIPTION FACTOR IBH1-LIKE 1"/>
    <property type="match status" value="1"/>
</dbReference>
<dbReference type="PANTHER" id="PTHR33124:SF46">
    <property type="entry name" value="TRANSCRIPTION FACTOR BHLH150"/>
    <property type="match status" value="1"/>
</dbReference>
<dbReference type="InterPro" id="IPR044660">
    <property type="entry name" value="IBH1-like"/>
</dbReference>
<evidence type="ECO:0000256" key="3">
    <source>
        <dbReference type="ARBA" id="ARBA00023163"/>
    </source>
</evidence>
<evidence type="ECO:0008006" key="8">
    <source>
        <dbReference type="Google" id="ProtNLM"/>
    </source>
</evidence>
<organism evidence="6 7">
    <name type="scientific">Vigna mungo</name>
    <name type="common">Black gram</name>
    <name type="synonym">Phaseolus mungo</name>
    <dbReference type="NCBI Taxonomy" id="3915"/>
    <lineage>
        <taxon>Eukaryota</taxon>
        <taxon>Viridiplantae</taxon>
        <taxon>Streptophyta</taxon>
        <taxon>Embryophyta</taxon>
        <taxon>Tracheophyta</taxon>
        <taxon>Spermatophyta</taxon>
        <taxon>Magnoliopsida</taxon>
        <taxon>eudicotyledons</taxon>
        <taxon>Gunneridae</taxon>
        <taxon>Pentapetalae</taxon>
        <taxon>rosids</taxon>
        <taxon>fabids</taxon>
        <taxon>Fabales</taxon>
        <taxon>Fabaceae</taxon>
        <taxon>Papilionoideae</taxon>
        <taxon>50 kb inversion clade</taxon>
        <taxon>NPAAA clade</taxon>
        <taxon>indigoferoid/millettioid clade</taxon>
        <taxon>Phaseoleae</taxon>
        <taxon>Vigna</taxon>
    </lineage>
</organism>
<evidence type="ECO:0000313" key="7">
    <source>
        <dbReference type="Proteomes" id="UP001374535"/>
    </source>
</evidence>
<reference evidence="6 7" key="1">
    <citation type="journal article" date="2023" name="Life. Sci Alliance">
        <title>Evolutionary insights into 3D genome organization and epigenetic landscape of Vigna mungo.</title>
        <authorList>
            <person name="Junaid A."/>
            <person name="Singh B."/>
            <person name="Bhatia S."/>
        </authorList>
    </citation>
    <scope>NUCLEOTIDE SEQUENCE [LARGE SCALE GENOMIC DNA]</scope>
    <source>
        <strain evidence="6">Urdbean</strain>
    </source>
</reference>
<keyword evidence="7" id="KW-1185">Reference proteome</keyword>
<evidence type="ECO:0000256" key="5">
    <source>
        <dbReference type="SAM" id="MobiDB-lite"/>
    </source>
</evidence>